<dbReference type="PROSITE" id="PS51821">
    <property type="entry name" value="VELVET"/>
    <property type="match status" value="1"/>
</dbReference>
<comment type="caution">
    <text evidence="6">The sequence shown here is derived from an EMBL/GenBank/DDBJ whole genome shotgun (WGS) entry which is preliminary data.</text>
</comment>
<evidence type="ECO:0000256" key="4">
    <source>
        <dbReference type="ARBA" id="ARBA00023242"/>
    </source>
</evidence>
<dbReference type="PANTHER" id="PTHR33572">
    <property type="entry name" value="SPORE DEVELOPMENT REGULATOR VOSA"/>
    <property type="match status" value="1"/>
</dbReference>
<keyword evidence="4" id="KW-0539">Nucleus</keyword>
<comment type="subcellular location">
    <subcellularLocation>
        <location evidence="1">Nucleus</location>
    </subcellularLocation>
</comment>
<dbReference type="AlphaFoldDB" id="A0A9P5SFK0"/>
<evidence type="ECO:0000259" key="5">
    <source>
        <dbReference type="PROSITE" id="PS51821"/>
    </source>
</evidence>
<dbReference type="InterPro" id="IPR038491">
    <property type="entry name" value="Velvet_dom_sf"/>
</dbReference>
<feature type="domain" description="Velvet" evidence="5">
    <location>
        <begin position="1"/>
        <end position="48"/>
    </location>
</feature>
<sequence>MTGTQVHFCASIVSAPLVVYSAKKFPGMEESTTLSQFFAEQGLKIRIRKEVRPKKRARAGYAREVTFETPKQAKDYNDLSESTEDDESIAIDRTSKRIAIPNDAHWRELNLSQLKTGLTHDHKQHLVRIRPIGAQTSSGAIPGILGMNLLSATQISVQTMIQITPLRHPILAVMDVHSTIVRVANDTIEHRDRIQQTSDGLHTTCIQATITFTTHRLEATQIPTCDGSTHDTHPIHLIEALFLTRTYRQNSLPETWFLTRTHPIFVPFMARTRRTLLHFIPRLVGELQEGRISILDFRTQSHTRHPIKT</sequence>
<gene>
    <name evidence="6" type="ORF">BG006_009075</name>
</gene>
<evidence type="ECO:0000256" key="1">
    <source>
        <dbReference type="ARBA" id="ARBA00004123"/>
    </source>
</evidence>
<proteinExistence type="predicted"/>
<reference evidence="6" key="1">
    <citation type="journal article" date="2020" name="Fungal Divers.">
        <title>Resolving the Mortierellaceae phylogeny through synthesis of multi-gene phylogenetics and phylogenomics.</title>
        <authorList>
            <person name="Vandepol N."/>
            <person name="Liber J."/>
            <person name="Desiro A."/>
            <person name="Na H."/>
            <person name="Kennedy M."/>
            <person name="Barry K."/>
            <person name="Grigoriev I.V."/>
            <person name="Miller A.N."/>
            <person name="O'Donnell K."/>
            <person name="Stajich J.E."/>
            <person name="Bonito G."/>
        </authorList>
    </citation>
    <scope>NUCLEOTIDE SEQUENCE</scope>
    <source>
        <strain evidence="6">NVP1</strain>
    </source>
</reference>
<accession>A0A9P5SFK0</accession>
<keyword evidence="3" id="KW-0804">Transcription</keyword>
<evidence type="ECO:0000256" key="3">
    <source>
        <dbReference type="ARBA" id="ARBA00023163"/>
    </source>
</evidence>
<dbReference type="PANTHER" id="PTHR33572:SF18">
    <property type="entry name" value="SPORE DEVELOPMENT REGULATOR VOSA"/>
    <property type="match status" value="1"/>
</dbReference>
<dbReference type="EMBL" id="JAAAUY010000642">
    <property type="protein sequence ID" value="KAF9327662.1"/>
    <property type="molecule type" value="Genomic_DNA"/>
</dbReference>
<organism evidence="6 7">
    <name type="scientific">Podila minutissima</name>
    <dbReference type="NCBI Taxonomy" id="64525"/>
    <lineage>
        <taxon>Eukaryota</taxon>
        <taxon>Fungi</taxon>
        <taxon>Fungi incertae sedis</taxon>
        <taxon>Mucoromycota</taxon>
        <taxon>Mortierellomycotina</taxon>
        <taxon>Mortierellomycetes</taxon>
        <taxon>Mortierellales</taxon>
        <taxon>Mortierellaceae</taxon>
        <taxon>Podila</taxon>
    </lineage>
</organism>
<dbReference type="Pfam" id="PF11754">
    <property type="entry name" value="Velvet"/>
    <property type="match status" value="1"/>
</dbReference>
<evidence type="ECO:0000313" key="6">
    <source>
        <dbReference type="EMBL" id="KAF9327662.1"/>
    </source>
</evidence>
<dbReference type="InterPro" id="IPR037525">
    <property type="entry name" value="Velvet_dom"/>
</dbReference>
<dbReference type="InterPro" id="IPR021740">
    <property type="entry name" value="Velvet"/>
</dbReference>
<keyword evidence="7" id="KW-1185">Reference proteome</keyword>
<dbReference type="GO" id="GO:0005634">
    <property type="term" value="C:nucleus"/>
    <property type="evidence" value="ECO:0007669"/>
    <property type="project" value="UniProtKB-SubCell"/>
</dbReference>
<evidence type="ECO:0000313" key="7">
    <source>
        <dbReference type="Proteomes" id="UP000696485"/>
    </source>
</evidence>
<keyword evidence="2" id="KW-0805">Transcription regulation</keyword>
<protein>
    <recommendedName>
        <fullName evidence="5">Velvet domain-containing protein</fullName>
    </recommendedName>
</protein>
<name>A0A9P5SFK0_9FUNG</name>
<evidence type="ECO:0000256" key="2">
    <source>
        <dbReference type="ARBA" id="ARBA00023015"/>
    </source>
</evidence>
<dbReference type="Gene3D" id="2.60.40.3960">
    <property type="entry name" value="Velvet domain"/>
    <property type="match status" value="1"/>
</dbReference>
<dbReference type="Proteomes" id="UP000696485">
    <property type="component" value="Unassembled WGS sequence"/>
</dbReference>